<sequence length="73" mass="8003">MKRARGRKAHTSDENLHLSGFRASQYDGWLATVSDAPLPLHFIGGASVAHFEFGGRRCSPERFAVVGFAAEEK</sequence>
<proteinExistence type="predicted"/>
<evidence type="ECO:0000313" key="1">
    <source>
        <dbReference type="EMBL" id="GBP60291.1"/>
    </source>
</evidence>
<organism evidence="1 2">
    <name type="scientific">Eumeta variegata</name>
    <name type="common">Bagworm moth</name>
    <name type="synonym">Eumeta japonica</name>
    <dbReference type="NCBI Taxonomy" id="151549"/>
    <lineage>
        <taxon>Eukaryota</taxon>
        <taxon>Metazoa</taxon>
        <taxon>Ecdysozoa</taxon>
        <taxon>Arthropoda</taxon>
        <taxon>Hexapoda</taxon>
        <taxon>Insecta</taxon>
        <taxon>Pterygota</taxon>
        <taxon>Neoptera</taxon>
        <taxon>Endopterygota</taxon>
        <taxon>Lepidoptera</taxon>
        <taxon>Glossata</taxon>
        <taxon>Ditrysia</taxon>
        <taxon>Tineoidea</taxon>
        <taxon>Psychidae</taxon>
        <taxon>Oiketicinae</taxon>
        <taxon>Eumeta</taxon>
    </lineage>
</organism>
<accession>A0A4C1X906</accession>
<dbReference type="Proteomes" id="UP000299102">
    <property type="component" value="Unassembled WGS sequence"/>
</dbReference>
<gene>
    <name evidence="1" type="ORF">EVAR_91573_1</name>
</gene>
<dbReference type="EMBL" id="BGZK01000784">
    <property type="protein sequence ID" value="GBP60291.1"/>
    <property type="molecule type" value="Genomic_DNA"/>
</dbReference>
<protein>
    <submittedName>
        <fullName evidence="1">Uncharacterized protein</fullName>
    </submittedName>
</protein>
<dbReference type="AlphaFoldDB" id="A0A4C1X906"/>
<name>A0A4C1X906_EUMVA</name>
<comment type="caution">
    <text evidence="1">The sequence shown here is derived from an EMBL/GenBank/DDBJ whole genome shotgun (WGS) entry which is preliminary data.</text>
</comment>
<evidence type="ECO:0000313" key="2">
    <source>
        <dbReference type="Proteomes" id="UP000299102"/>
    </source>
</evidence>
<keyword evidence="2" id="KW-1185">Reference proteome</keyword>
<reference evidence="1 2" key="1">
    <citation type="journal article" date="2019" name="Commun. Biol.">
        <title>The bagworm genome reveals a unique fibroin gene that provides high tensile strength.</title>
        <authorList>
            <person name="Kono N."/>
            <person name="Nakamura H."/>
            <person name="Ohtoshi R."/>
            <person name="Tomita M."/>
            <person name="Numata K."/>
            <person name="Arakawa K."/>
        </authorList>
    </citation>
    <scope>NUCLEOTIDE SEQUENCE [LARGE SCALE GENOMIC DNA]</scope>
</reference>